<dbReference type="Proteomes" id="UP000613580">
    <property type="component" value="Unassembled WGS sequence"/>
</dbReference>
<protein>
    <recommendedName>
        <fullName evidence="2">DUF6533 domain-containing protein</fullName>
    </recommendedName>
</protein>
<keyword evidence="4" id="KW-1185">Reference proteome</keyword>
<gene>
    <name evidence="3" type="ORF">HMN09_00928600</name>
</gene>
<dbReference type="InterPro" id="IPR045340">
    <property type="entry name" value="DUF6533"/>
</dbReference>
<sequence length="173" mass="19891">MAHAAVAVSVLLYDHVLTFDDEIAVIWRNNGAALVDRFIFIFNRYLSEGIMIYVAYIAIISRVYRLWDRRKEIKWILFGSFGVAMIILTTFVALAASQVKPLLFYNNFVIYGCSFTKKPHALPFMVGTLTIFDLFIIIMTILNAYNRPYQKQAEVVTALQRDGALMFVALFRE</sequence>
<accession>A0A8H6VZY9</accession>
<comment type="caution">
    <text evidence="3">The sequence shown here is derived from an EMBL/GenBank/DDBJ whole genome shotgun (WGS) entry which is preliminary data.</text>
</comment>
<name>A0A8H6VZY9_MYCCL</name>
<evidence type="ECO:0000256" key="1">
    <source>
        <dbReference type="SAM" id="Phobius"/>
    </source>
</evidence>
<feature type="transmembrane region" description="Helical" evidence="1">
    <location>
        <begin position="124"/>
        <end position="145"/>
    </location>
</feature>
<dbReference type="Pfam" id="PF20151">
    <property type="entry name" value="DUF6533"/>
    <property type="match status" value="1"/>
</dbReference>
<keyword evidence="1" id="KW-0812">Transmembrane</keyword>
<dbReference type="AlphaFoldDB" id="A0A8H6VZY9"/>
<feature type="transmembrane region" description="Helical" evidence="1">
    <location>
        <begin position="45"/>
        <end position="64"/>
    </location>
</feature>
<keyword evidence="1" id="KW-1133">Transmembrane helix</keyword>
<organism evidence="3 4">
    <name type="scientific">Mycena chlorophos</name>
    <name type="common">Agaric fungus</name>
    <name type="synonym">Agaricus chlorophos</name>
    <dbReference type="NCBI Taxonomy" id="658473"/>
    <lineage>
        <taxon>Eukaryota</taxon>
        <taxon>Fungi</taxon>
        <taxon>Dikarya</taxon>
        <taxon>Basidiomycota</taxon>
        <taxon>Agaricomycotina</taxon>
        <taxon>Agaricomycetes</taxon>
        <taxon>Agaricomycetidae</taxon>
        <taxon>Agaricales</taxon>
        <taxon>Marasmiineae</taxon>
        <taxon>Mycenaceae</taxon>
        <taxon>Mycena</taxon>
    </lineage>
</organism>
<keyword evidence="1" id="KW-0472">Membrane</keyword>
<reference evidence="3" key="1">
    <citation type="submission" date="2020-05" db="EMBL/GenBank/DDBJ databases">
        <title>Mycena genomes resolve the evolution of fungal bioluminescence.</title>
        <authorList>
            <person name="Tsai I.J."/>
        </authorList>
    </citation>
    <scope>NUCLEOTIDE SEQUENCE</scope>
    <source>
        <strain evidence="3">110903Hualien_Pintung</strain>
    </source>
</reference>
<proteinExistence type="predicted"/>
<feature type="transmembrane region" description="Helical" evidence="1">
    <location>
        <begin position="76"/>
        <end position="96"/>
    </location>
</feature>
<feature type="domain" description="DUF6533" evidence="2">
    <location>
        <begin position="5"/>
        <end position="46"/>
    </location>
</feature>
<evidence type="ECO:0000313" key="3">
    <source>
        <dbReference type="EMBL" id="KAF7300449.1"/>
    </source>
</evidence>
<dbReference type="OrthoDB" id="3251775at2759"/>
<evidence type="ECO:0000313" key="4">
    <source>
        <dbReference type="Proteomes" id="UP000613580"/>
    </source>
</evidence>
<dbReference type="EMBL" id="JACAZE010000013">
    <property type="protein sequence ID" value="KAF7300449.1"/>
    <property type="molecule type" value="Genomic_DNA"/>
</dbReference>
<evidence type="ECO:0000259" key="2">
    <source>
        <dbReference type="Pfam" id="PF20151"/>
    </source>
</evidence>